<proteinExistence type="predicted"/>
<accession>A0AAE0HL13</accession>
<dbReference type="RefSeq" id="XP_062662008.1">
    <property type="nucleotide sequence ID" value="XM_062808729.1"/>
</dbReference>
<reference evidence="2" key="2">
    <citation type="submission" date="2023-06" db="EMBL/GenBank/DDBJ databases">
        <authorList>
            <consortium name="Lawrence Berkeley National Laboratory"/>
            <person name="Haridas S."/>
            <person name="Hensen N."/>
            <person name="Bonometti L."/>
            <person name="Westerberg I."/>
            <person name="Brannstrom I.O."/>
            <person name="Guillou S."/>
            <person name="Cros-Aarteil S."/>
            <person name="Calhoun S."/>
            <person name="Kuo A."/>
            <person name="Mondo S."/>
            <person name="Pangilinan J."/>
            <person name="Riley R."/>
            <person name="Labutti K."/>
            <person name="Andreopoulos B."/>
            <person name="Lipzen A."/>
            <person name="Chen C."/>
            <person name="Yanf M."/>
            <person name="Daum C."/>
            <person name="Ng V."/>
            <person name="Clum A."/>
            <person name="Steindorff A."/>
            <person name="Ohm R."/>
            <person name="Martin F."/>
            <person name="Silar P."/>
            <person name="Natvig D."/>
            <person name="Lalanne C."/>
            <person name="Gautier V."/>
            <person name="Ament-Velasquez S.L."/>
            <person name="Kruys A."/>
            <person name="Hutchinson M.I."/>
            <person name="Powell A.J."/>
            <person name="Barry K."/>
            <person name="Miller A.N."/>
            <person name="Grigoriev I.V."/>
            <person name="Debuchy R."/>
            <person name="Gladieux P."/>
            <person name="Thoren M.H."/>
            <person name="Johannesson H."/>
        </authorList>
    </citation>
    <scope>NUCLEOTIDE SEQUENCE</scope>
    <source>
        <strain evidence="2">CBS 168.71</strain>
    </source>
</reference>
<evidence type="ECO:0000313" key="2">
    <source>
        <dbReference type="EMBL" id="KAK3298494.1"/>
    </source>
</evidence>
<keyword evidence="3" id="KW-1185">Reference proteome</keyword>
<feature type="compositionally biased region" description="Polar residues" evidence="1">
    <location>
        <begin position="1"/>
        <end position="12"/>
    </location>
</feature>
<feature type="compositionally biased region" description="Low complexity" evidence="1">
    <location>
        <begin position="234"/>
        <end position="247"/>
    </location>
</feature>
<organism evidence="2 3">
    <name type="scientific">Chaetomium fimeti</name>
    <dbReference type="NCBI Taxonomy" id="1854472"/>
    <lineage>
        <taxon>Eukaryota</taxon>
        <taxon>Fungi</taxon>
        <taxon>Dikarya</taxon>
        <taxon>Ascomycota</taxon>
        <taxon>Pezizomycotina</taxon>
        <taxon>Sordariomycetes</taxon>
        <taxon>Sordariomycetidae</taxon>
        <taxon>Sordariales</taxon>
        <taxon>Chaetomiaceae</taxon>
        <taxon>Chaetomium</taxon>
    </lineage>
</organism>
<comment type="caution">
    <text evidence="2">The sequence shown here is derived from an EMBL/GenBank/DDBJ whole genome shotgun (WGS) entry which is preliminary data.</text>
</comment>
<gene>
    <name evidence="2" type="ORF">B0H64DRAFT_76521</name>
</gene>
<dbReference type="Proteomes" id="UP001278766">
    <property type="component" value="Unassembled WGS sequence"/>
</dbReference>
<feature type="region of interest" description="Disordered" evidence="1">
    <location>
        <begin position="65"/>
        <end position="87"/>
    </location>
</feature>
<protein>
    <recommendedName>
        <fullName evidence="4">Coenzyme Q-binding protein COQ10 START domain-containing protein</fullName>
    </recommendedName>
</protein>
<dbReference type="GeneID" id="87845677"/>
<feature type="region of interest" description="Disordered" evidence="1">
    <location>
        <begin position="228"/>
        <end position="247"/>
    </location>
</feature>
<evidence type="ECO:0008006" key="4">
    <source>
        <dbReference type="Google" id="ProtNLM"/>
    </source>
</evidence>
<dbReference type="CDD" id="cd07822">
    <property type="entry name" value="SRPBCC_4"/>
    <property type="match status" value="1"/>
</dbReference>
<dbReference type="EMBL" id="JAUEPN010000002">
    <property type="protein sequence ID" value="KAK3298494.1"/>
    <property type="molecule type" value="Genomic_DNA"/>
</dbReference>
<evidence type="ECO:0000313" key="3">
    <source>
        <dbReference type="Proteomes" id="UP001278766"/>
    </source>
</evidence>
<dbReference type="SUPFAM" id="SSF55961">
    <property type="entry name" value="Bet v1-like"/>
    <property type="match status" value="1"/>
</dbReference>
<reference evidence="2" key="1">
    <citation type="journal article" date="2023" name="Mol. Phylogenet. Evol.">
        <title>Genome-scale phylogeny and comparative genomics of the fungal order Sordariales.</title>
        <authorList>
            <person name="Hensen N."/>
            <person name="Bonometti L."/>
            <person name="Westerberg I."/>
            <person name="Brannstrom I.O."/>
            <person name="Guillou S."/>
            <person name="Cros-Aarteil S."/>
            <person name="Calhoun S."/>
            <person name="Haridas S."/>
            <person name="Kuo A."/>
            <person name="Mondo S."/>
            <person name="Pangilinan J."/>
            <person name="Riley R."/>
            <person name="LaButti K."/>
            <person name="Andreopoulos B."/>
            <person name="Lipzen A."/>
            <person name="Chen C."/>
            <person name="Yan M."/>
            <person name="Daum C."/>
            <person name="Ng V."/>
            <person name="Clum A."/>
            <person name="Steindorff A."/>
            <person name="Ohm R.A."/>
            <person name="Martin F."/>
            <person name="Silar P."/>
            <person name="Natvig D.O."/>
            <person name="Lalanne C."/>
            <person name="Gautier V."/>
            <person name="Ament-Velasquez S.L."/>
            <person name="Kruys A."/>
            <person name="Hutchinson M.I."/>
            <person name="Powell A.J."/>
            <person name="Barry K."/>
            <person name="Miller A.N."/>
            <person name="Grigoriev I.V."/>
            <person name="Debuchy R."/>
            <person name="Gladieux P."/>
            <person name="Hiltunen Thoren M."/>
            <person name="Johannesson H."/>
        </authorList>
    </citation>
    <scope>NUCLEOTIDE SEQUENCE</scope>
    <source>
        <strain evidence="2">CBS 168.71</strain>
    </source>
</reference>
<feature type="region of interest" description="Disordered" evidence="1">
    <location>
        <begin position="1"/>
        <end position="21"/>
    </location>
</feature>
<name>A0AAE0HL13_9PEZI</name>
<dbReference type="AlphaFoldDB" id="A0AAE0HL13"/>
<evidence type="ECO:0000256" key="1">
    <source>
        <dbReference type="SAM" id="MobiDB-lite"/>
    </source>
</evidence>
<sequence>MSTTTTPPSSRAVTGPPIPTLSYGSGGSFTISCSARIAATPRACLDVIVKSSEYPKWNRFCRKCTIDSQPNPQPQQPQQQPQQDEEDNLQLQLGTQFTFDVHLDPSEPDTTKPGQAVALEVSALEPINDEEDPQEPGHRRKGWRIAWRQRPSLMMPAWMLRSERVQEFVEVAVDGGDGDGDGSGTGTETEYRCWETFYGVLAPVVRMAAGKQVERGFDAWLEGLKGLAEGGGQTTAASAAATTAAQG</sequence>